<comment type="caution">
    <text evidence="1">The sequence shown here is derived from an EMBL/GenBank/DDBJ whole genome shotgun (WGS) entry which is preliminary data.</text>
</comment>
<protein>
    <submittedName>
        <fullName evidence="1">Uncharacterized protein</fullName>
    </submittedName>
</protein>
<dbReference type="EMBL" id="BMSJ01000004">
    <property type="protein sequence ID" value="GGR22000.1"/>
    <property type="molecule type" value="Genomic_DNA"/>
</dbReference>
<dbReference type="Proteomes" id="UP000642014">
    <property type="component" value="Unassembled WGS sequence"/>
</dbReference>
<proteinExistence type="predicted"/>
<reference evidence="1 2" key="1">
    <citation type="journal article" date="2014" name="Int. J. Syst. Evol. Microbiol.">
        <title>Complete genome sequence of Corynebacterium casei LMG S-19264T (=DSM 44701T), isolated from a smear-ripened cheese.</title>
        <authorList>
            <consortium name="US DOE Joint Genome Institute (JGI-PGF)"/>
            <person name="Walter F."/>
            <person name="Albersmeier A."/>
            <person name="Kalinowski J."/>
            <person name="Ruckert C."/>
        </authorList>
    </citation>
    <scope>NUCLEOTIDE SEQUENCE [LARGE SCALE GENOMIC DNA]</scope>
    <source>
        <strain evidence="1 2">JCM 4205</strain>
    </source>
</reference>
<sequence length="57" mass="6517">MVPTLGIRAVLVEVHFHDVIGDHFGERRAVGGGRWAVRLVYGHDFHYQYVVDAERGR</sequence>
<accession>A0AAV4KG11</accession>
<organism evidence="1 2">
    <name type="scientific">Streptomyces cinereoruber</name>
    <dbReference type="NCBI Taxonomy" id="67260"/>
    <lineage>
        <taxon>Bacteria</taxon>
        <taxon>Bacillati</taxon>
        <taxon>Actinomycetota</taxon>
        <taxon>Actinomycetes</taxon>
        <taxon>Kitasatosporales</taxon>
        <taxon>Streptomycetaceae</taxon>
        <taxon>Streptomyces</taxon>
    </lineage>
</organism>
<gene>
    <name evidence="1" type="ORF">GCM10010497_25000</name>
</gene>
<evidence type="ECO:0000313" key="1">
    <source>
        <dbReference type="EMBL" id="GGR22000.1"/>
    </source>
</evidence>
<evidence type="ECO:0000313" key="2">
    <source>
        <dbReference type="Proteomes" id="UP000642014"/>
    </source>
</evidence>
<name>A0AAV4KG11_9ACTN</name>
<dbReference type="AlphaFoldDB" id="A0AAV4KG11"/>